<keyword evidence="7" id="KW-0175">Coiled coil</keyword>
<dbReference type="Proteomes" id="UP000006054">
    <property type="component" value="Chromosome"/>
</dbReference>
<keyword evidence="3" id="KW-0808">Transferase</keyword>
<dbReference type="Pfam" id="PF13424">
    <property type="entry name" value="TPR_12"/>
    <property type="match status" value="2"/>
</dbReference>
<dbReference type="Gene3D" id="3.30.565.10">
    <property type="entry name" value="Histidine kinase-like ATPase, C-terminal domain"/>
    <property type="match status" value="1"/>
</dbReference>
<keyword evidence="5" id="KW-0902">Two-component regulatory system</keyword>
<dbReference type="Pfam" id="PF02518">
    <property type="entry name" value="HATPase_c"/>
    <property type="match status" value="1"/>
</dbReference>
<feature type="coiled-coil region" evidence="7">
    <location>
        <begin position="469"/>
        <end position="498"/>
    </location>
</feature>
<dbReference type="eggNOG" id="COG0457">
    <property type="taxonomic scope" value="Bacteria"/>
</dbReference>
<protein>
    <recommendedName>
        <fullName evidence="2">histidine kinase</fullName>
        <ecNumber evidence="2">2.7.13.3</ecNumber>
    </recommendedName>
</protein>
<dbReference type="HOGENOM" id="CLU_000445_114_67_10"/>
<dbReference type="InterPro" id="IPR019734">
    <property type="entry name" value="TPR_rpt"/>
</dbReference>
<name>I4ALI9_BERLS</name>
<evidence type="ECO:0000256" key="8">
    <source>
        <dbReference type="SAM" id="Phobius"/>
    </source>
</evidence>
<keyword evidence="6" id="KW-0802">TPR repeat</keyword>
<dbReference type="SUPFAM" id="SSF55874">
    <property type="entry name" value="ATPase domain of HSP90 chaperone/DNA topoisomerase II/histidine kinase"/>
    <property type="match status" value="1"/>
</dbReference>
<evidence type="ECO:0000256" key="7">
    <source>
        <dbReference type="SAM" id="Coils"/>
    </source>
</evidence>
<dbReference type="PANTHER" id="PTHR43711:SF31">
    <property type="entry name" value="HISTIDINE KINASE"/>
    <property type="match status" value="1"/>
</dbReference>
<evidence type="ECO:0000313" key="10">
    <source>
        <dbReference type="EMBL" id="AFM04824.1"/>
    </source>
</evidence>
<dbReference type="InterPro" id="IPR005467">
    <property type="entry name" value="His_kinase_dom"/>
</dbReference>
<dbReference type="SUPFAM" id="SSF47384">
    <property type="entry name" value="Homodimeric domain of signal transducing histidine kinase"/>
    <property type="match status" value="1"/>
</dbReference>
<dbReference type="OrthoDB" id="1269247at2"/>
<dbReference type="SMART" id="SM00028">
    <property type="entry name" value="TPR"/>
    <property type="match status" value="7"/>
</dbReference>
<dbReference type="PROSITE" id="PS50005">
    <property type="entry name" value="TPR"/>
    <property type="match status" value="3"/>
</dbReference>
<dbReference type="PANTHER" id="PTHR43711">
    <property type="entry name" value="TWO-COMPONENT HISTIDINE KINASE"/>
    <property type="match status" value="1"/>
</dbReference>
<evidence type="ECO:0000256" key="2">
    <source>
        <dbReference type="ARBA" id="ARBA00012438"/>
    </source>
</evidence>
<dbReference type="CDD" id="cd00075">
    <property type="entry name" value="HATPase"/>
    <property type="match status" value="1"/>
</dbReference>
<keyword evidence="8" id="KW-0812">Transmembrane</keyword>
<accession>I4ALI9</accession>
<keyword evidence="4 10" id="KW-0418">Kinase</keyword>
<feature type="transmembrane region" description="Helical" evidence="8">
    <location>
        <begin position="507"/>
        <end position="526"/>
    </location>
</feature>
<evidence type="ECO:0000256" key="6">
    <source>
        <dbReference type="PROSITE-ProRule" id="PRU00339"/>
    </source>
</evidence>
<feature type="repeat" description="TPR" evidence="6">
    <location>
        <begin position="275"/>
        <end position="308"/>
    </location>
</feature>
<dbReference type="InterPro" id="IPR004358">
    <property type="entry name" value="Sig_transdc_His_kin-like_C"/>
</dbReference>
<dbReference type="Gene3D" id="1.25.40.10">
    <property type="entry name" value="Tetratricopeptide repeat domain"/>
    <property type="match status" value="3"/>
</dbReference>
<keyword evidence="8" id="KW-1133">Transmembrane helix</keyword>
<dbReference type="InterPro" id="IPR036097">
    <property type="entry name" value="HisK_dim/P_sf"/>
</dbReference>
<comment type="catalytic activity">
    <reaction evidence="1">
        <text>ATP + protein L-histidine = ADP + protein N-phospho-L-histidine.</text>
        <dbReference type="EC" id="2.7.13.3"/>
    </reaction>
</comment>
<evidence type="ECO:0000256" key="5">
    <source>
        <dbReference type="ARBA" id="ARBA00023012"/>
    </source>
</evidence>
<dbReference type="EC" id="2.7.13.3" evidence="2"/>
<gene>
    <name evidence="10" type="ordered locus">Fleli_2458</name>
</gene>
<dbReference type="KEGG" id="fli:Fleli_2458"/>
<sequence length="787" mass="90309" precursor="true">MLMKKYVPLFLSLITSFIYSQEVKGQYSTIVQVDSLNQLAEKLIKSKPDSALFFIEKAEKLASSISYQLGKGIALKHKAYAISGKGNYSKSLNIIEQAIFKLEKTSNKLDLGSAYTHRGYLKERLGYIDKALENYTKSILIIKSKTDSDISFPLAISYNVLGGYYQRRGNYVKSLKYFNEALVLSEEEKEVTFTSTCLNNIGNIHLFQKEYEKAIPYYKKAILLRKKVDDRKGLASVYNNLGGTLLSQNKNEEALFYLKKASLIYKETNNTRGYLMSQINIGLIHFNREEYNKAKEYFKECLQLEQRVTDKNTLSMIYTNLAACHSEQRKYDSAILYAQKGLKVAKAINSKKIISDNLLSLSLSYEAMENFEEAYNYHVLYTSYKDSLFNIEKTSEINALLLDQKNLENTQLEKDNLLKSHALQKEQFERKTKEQEFSLLEKQAEADHLLALAKETKNRQESDSLYRAAKNAQLEADNLKIKAEKIDAQRRANQAESEQKIAFQRNLSILFGVIVLAAIAITFTAYRNQRNKQKANFLLAEKNEEINLQNELLEDSNQTKDRLFSIIAHDLRSPMMAFQDVSRQLEFYIQKQDSEKLLRTVKLLDTSSNNLTNLLNNLLHWSLLQQKQQVRYRFDTYSLQLLISEIIITYQTISEPKQIEWQVNIPTSFFVWVDAPSFQTIMRNIISNAIKFSPIKGKLVIQAIQKENLINLSIQDTGAGIPLEVQQNVSQNILNPTQKGTKNEKGTGLGLLLCYEFAKENNITINLDSTPQTGTLFTFTIPTQKKQ</sequence>
<dbReference type="SUPFAM" id="SSF48452">
    <property type="entry name" value="TPR-like"/>
    <property type="match status" value="2"/>
</dbReference>
<organism evidence="10 11">
    <name type="scientific">Bernardetia litoralis (strain ATCC 23117 / DSM 6794 / NBRC 15988 / NCIMB 1366 / Fx l1 / Sio-4)</name>
    <name type="common">Flexibacter litoralis</name>
    <dbReference type="NCBI Taxonomy" id="880071"/>
    <lineage>
        <taxon>Bacteria</taxon>
        <taxon>Pseudomonadati</taxon>
        <taxon>Bacteroidota</taxon>
        <taxon>Cytophagia</taxon>
        <taxon>Cytophagales</taxon>
        <taxon>Bernardetiaceae</taxon>
        <taxon>Bernardetia</taxon>
    </lineage>
</organism>
<feature type="domain" description="Histidine kinase" evidence="9">
    <location>
        <begin position="566"/>
        <end position="785"/>
    </location>
</feature>
<dbReference type="GO" id="GO:0000155">
    <property type="term" value="F:phosphorelay sensor kinase activity"/>
    <property type="evidence" value="ECO:0007669"/>
    <property type="project" value="InterPro"/>
</dbReference>
<dbReference type="AlphaFoldDB" id="I4ALI9"/>
<dbReference type="EMBL" id="CP003345">
    <property type="protein sequence ID" value="AFM04824.1"/>
    <property type="molecule type" value="Genomic_DNA"/>
</dbReference>
<proteinExistence type="predicted"/>
<evidence type="ECO:0000259" key="9">
    <source>
        <dbReference type="PROSITE" id="PS50109"/>
    </source>
</evidence>
<evidence type="ECO:0000313" key="11">
    <source>
        <dbReference type="Proteomes" id="UP000006054"/>
    </source>
</evidence>
<evidence type="ECO:0000256" key="3">
    <source>
        <dbReference type="ARBA" id="ARBA00022679"/>
    </source>
</evidence>
<dbReference type="Gene3D" id="1.10.287.130">
    <property type="match status" value="1"/>
</dbReference>
<dbReference type="InterPro" id="IPR036890">
    <property type="entry name" value="HATPase_C_sf"/>
</dbReference>
<dbReference type="InterPro" id="IPR050736">
    <property type="entry name" value="Sensor_HK_Regulatory"/>
</dbReference>
<dbReference type="InterPro" id="IPR011990">
    <property type="entry name" value="TPR-like_helical_dom_sf"/>
</dbReference>
<dbReference type="PROSITE" id="PS50109">
    <property type="entry name" value="HIS_KIN"/>
    <property type="match status" value="1"/>
</dbReference>
<dbReference type="Pfam" id="PF13181">
    <property type="entry name" value="TPR_8"/>
    <property type="match status" value="1"/>
</dbReference>
<feature type="repeat" description="TPR" evidence="6">
    <location>
        <begin position="195"/>
        <end position="228"/>
    </location>
</feature>
<evidence type="ECO:0000256" key="1">
    <source>
        <dbReference type="ARBA" id="ARBA00000085"/>
    </source>
</evidence>
<dbReference type="STRING" id="880071.Fleli_2458"/>
<feature type="repeat" description="TPR" evidence="6">
    <location>
        <begin position="155"/>
        <end position="188"/>
    </location>
</feature>
<evidence type="ECO:0000256" key="4">
    <source>
        <dbReference type="ARBA" id="ARBA00022777"/>
    </source>
</evidence>
<keyword evidence="8" id="KW-0472">Membrane</keyword>
<dbReference type="eggNOG" id="COG2205">
    <property type="taxonomic scope" value="Bacteria"/>
</dbReference>
<reference evidence="11" key="1">
    <citation type="submission" date="2012-06" db="EMBL/GenBank/DDBJ databases">
        <title>The complete genome of Flexibacter litoralis DSM 6794.</title>
        <authorList>
            <person name="Lucas S."/>
            <person name="Copeland A."/>
            <person name="Lapidus A."/>
            <person name="Glavina del Rio T."/>
            <person name="Dalin E."/>
            <person name="Tice H."/>
            <person name="Bruce D."/>
            <person name="Goodwin L."/>
            <person name="Pitluck S."/>
            <person name="Peters L."/>
            <person name="Ovchinnikova G."/>
            <person name="Lu M."/>
            <person name="Kyrpides N."/>
            <person name="Mavromatis K."/>
            <person name="Ivanova N."/>
            <person name="Brettin T."/>
            <person name="Detter J.C."/>
            <person name="Han C."/>
            <person name="Larimer F."/>
            <person name="Land M."/>
            <person name="Hauser L."/>
            <person name="Markowitz V."/>
            <person name="Cheng J.-F."/>
            <person name="Hugenholtz P."/>
            <person name="Woyke T."/>
            <person name="Wu D."/>
            <person name="Spring S."/>
            <person name="Lang E."/>
            <person name="Kopitz M."/>
            <person name="Brambilla E."/>
            <person name="Klenk H.-P."/>
            <person name="Eisen J.A."/>
        </authorList>
    </citation>
    <scope>NUCLEOTIDE SEQUENCE [LARGE SCALE GENOMIC DNA]</scope>
    <source>
        <strain evidence="11">ATCC 23117 / DSM 6794 / NBRC 15988 / NCIMB 1366 / Sio-4</strain>
    </source>
</reference>
<dbReference type="SMART" id="SM00387">
    <property type="entry name" value="HATPase_c"/>
    <property type="match status" value="1"/>
</dbReference>
<dbReference type="PRINTS" id="PR00344">
    <property type="entry name" value="BCTRLSENSOR"/>
</dbReference>
<dbReference type="InterPro" id="IPR003594">
    <property type="entry name" value="HATPase_dom"/>
</dbReference>
<keyword evidence="11" id="KW-1185">Reference proteome</keyword>